<dbReference type="InterPro" id="IPR011650">
    <property type="entry name" value="Peptidase_M20_dimer"/>
</dbReference>
<comment type="cofactor">
    <cofactor evidence="2">
        <name>Zn(2+)</name>
        <dbReference type="ChEBI" id="CHEBI:29105"/>
    </cofactor>
</comment>
<proteinExistence type="inferred from homology"/>
<dbReference type="RefSeq" id="WP_023509525.1">
    <property type="nucleotide sequence ID" value="NZ_AWTC01000004.1"/>
</dbReference>
<dbReference type="GO" id="GO:0016787">
    <property type="term" value="F:hydrolase activity"/>
    <property type="evidence" value="ECO:0007669"/>
    <property type="project" value="UniProtKB-KW"/>
</dbReference>
<dbReference type="EMBL" id="AWTC01000004">
    <property type="protein sequence ID" value="EST12777.1"/>
    <property type="molecule type" value="Genomic_DNA"/>
</dbReference>
<keyword evidence="7" id="KW-0862">Zinc</keyword>
<feature type="domain" description="Peptidase M20 dimerisation" evidence="11">
    <location>
        <begin position="187"/>
        <end position="289"/>
    </location>
</feature>
<evidence type="ECO:0000256" key="8">
    <source>
        <dbReference type="ARBA" id="ARBA00022915"/>
    </source>
</evidence>
<comment type="caution">
    <text evidence="12">The sequence shown here is derived from an EMBL/GenBank/DDBJ whole genome shotgun (WGS) entry which is preliminary data.</text>
</comment>
<keyword evidence="13" id="KW-1185">Reference proteome</keyword>
<dbReference type="Gene3D" id="3.30.70.360">
    <property type="match status" value="1"/>
</dbReference>
<dbReference type="PANTHER" id="PTHR43808:SF8">
    <property type="entry name" value="PEPTIDASE M20 DIMERISATION DOMAIN-CONTAINING PROTEIN"/>
    <property type="match status" value="1"/>
</dbReference>
<keyword evidence="5" id="KW-0479">Metal-binding</keyword>
<dbReference type="SUPFAM" id="SSF53187">
    <property type="entry name" value="Zn-dependent exopeptidases"/>
    <property type="match status" value="1"/>
</dbReference>
<dbReference type="Pfam" id="PF07687">
    <property type="entry name" value="M20_dimer"/>
    <property type="match status" value="1"/>
</dbReference>
<reference evidence="12 13" key="1">
    <citation type="journal article" date="2013" name="Genome Announc.">
        <title>Genome Sequence of Sporolactobacillus laevolacticus DSM442, an Efficient Polymer-Grade D-Lactate Producer from Agricultural Waste Cottonseed as a Nitrogen Source.</title>
        <authorList>
            <person name="Wang H."/>
            <person name="Wang L."/>
            <person name="Ju J."/>
            <person name="Yu B."/>
            <person name="Ma Y."/>
        </authorList>
    </citation>
    <scope>NUCLEOTIDE SEQUENCE [LARGE SCALE GENOMIC DNA]</scope>
    <source>
        <strain evidence="12 13">DSM 442</strain>
    </source>
</reference>
<evidence type="ECO:0000256" key="1">
    <source>
        <dbReference type="ARBA" id="ARBA00001941"/>
    </source>
</evidence>
<comment type="similarity">
    <text evidence="3">Belongs to the peptidase M20A family.</text>
</comment>
<dbReference type="InterPro" id="IPR050072">
    <property type="entry name" value="Peptidase_M20A"/>
</dbReference>
<dbReference type="InterPro" id="IPR010182">
    <property type="entry name" value="ArgE/DapE"/>
</dbReference>
<dbReference type="Gene3D" id="3.40.630.10">
    <property type="entry name" value="Zn peptidases"/>
    <property type="match status" value="2"/>
</dbReference>
<organism evidence="12 13">
    <name type="scientific">Sporolactobacillus laevolacticus DSM 442</name>
    <dbReference type="NCBI Taxonomy" id="1395513"/>
    <lineage>
        <taxon>Bacteria</taxon>
        <taxon>Bacillati</taxon>
        <taxon>Bacillota</taxon>
        <taxon>Bacilli</taxon>
        <taxon>Bacillales</taxon>
        <taxon>Sporolactobacillaceae</taxon>
        <taxon>Sporolactobacillus</taxon>
    </lineage>
</organism>
<dbReference type="CDD" id="cd08659">
    <property type="entry name" value="M20_ArgE_DapE-like"/>
    <property type="match status" value="1"/>
</dbReference>
<comment type="cofactor">
    <cofactor evidence="1">
        <name>Co(2+)</name>
        <dbReference type="ChEBI" id="CHEBI:48828"/>
    </cofactor>
</comment>
<evidence type="ECO:0000256" key="9">
    <source>
        <dbReference type="ARBA" id="ARBA00023154"/>
    </source>
</evidence>
<dbReference type="InterPro" id="IPR036264">
    <property type="entry name" value="Bact_exopeptidase_dim_dom"/>
</dbReference>
<evidence type="ECO:0000256" key="5">
    <source>
        <dbReference type="ARBA" id="ARBA00022723"/>
    </source>
</evidence>
<dbReference type="eggNOG" id="COG0624">
    <property type="taxonomic scope" value="Bacteria"/>
</dbReference>
<evidence type="ECO:0000256" key="4">
    <source>
        <dbReference type="ARBA" id="ARBA00022605"/>
    </source>
</evidence>
<evidence type="ECO:0000256" key="2">
    <source>
        <dbReference type="ARBA" id="ARBA00001947"/>
    </source>
</evidence>
<evidence type="ECO:0000256" key="7">
    <source>
        <dbReference type="ARBA" id="ARBA00022833"/>
    </source>
</evidence>
<dbReference type="InterPro" id="IPR002933">
    <property type="entry name" value="Peptidase_M20"/>
</dbReference>
<dbReference type="GO" id="GO:0019877">
    <property type="term" value="P:diaminopimelate biosynthetic process"/>
    <property type="evidence" value="ECO:0007669"/>
    <property type="project" value="UniProtKB-KW"/>
</dbReference>
<dbReference type="PATRIC" id="fig|1395513.3.peg.1262"/>
<keyword evidence="10" id="KW-0170">Cobalt</keyword>
<name>V6IZ66_9BACL</name>
<protein>
    <recommendedName>
        <fullName evidence="11">Peptidase M20 dimerisation domain-containing protein</fullName>
    </recommendedName>
</protein>
<keyword evidence="8" id="KW-0220">Diaminopimelate biosynthesis</keyword>
<sequence>MEINELLHAIDKDKALSFLQSLVRINSVNPPGNERLMTEYIADTFGESGLTVEKYPLDADRENVFLTLKGSESSPGQMRKSLVLSGHLDTVPIGNGQWQEDPWGAHVKDGKLYGRGSSDMKSGVAAMILALEAIAQSGIKLKGDLSFLGTAGEEVDGRGARLAIQEGTVAETTALVIGEPTNNQLFIAHKGVLWLEITINGKTAHAGWPDKGINAISAMHQFVNELEKFHPVHDKILGNSTVNLGLIDGGIAPNMVADSCRLTIDCRTVPGLEAESIYQRAEEISTALSEKMDVSYDLKVLNDMHFVSTPQEDPFIQLSADVLRETLKAEASFGGANYYSDGSLFTKENADLPILIFGPGHPDQAHQPDEWVSIDQFYDAIRYYAVLAIRYLGVDQ</sequence>
<evidence type="ECO:0000259" key="11">
    <source>
        <dbReference type="Pfam" id="PF07687"/>
    </source>
</evidence>
<keyword evidence="9" id="KW-0457">Lysine biosynthesis</keyword>
<dbReference type="STRING" id="1395513.P343_06170"/>
<evidence type="ECO:0000256" key="3">
    <source>
        <dbReference type="ARBA" id="ARBA00006247"/>
    </source>
</evidence>
<evidence type="ECO:0000313" key="13">
    <source>
        <dbReference type="Proteomes" id="UP000018296"/>
    </source>
</evidence>
<gene>
    <name evidence="12" type="ORF">P343_06170</name>
</gene>
<evidence type="ECO:0000256" key="6">
    <source>
        <dbReference type="ARBA" id="ARBA00022801"/>
    </source>
</evidence>
<dbReference type="PANTHER" id="PTHR43808">
    <property type="entry name" value="ACETYLORNITHINE DEACETYLASE"/>
    <property type="match status" value="1"/>
</dbReference>
<evidence type="ECO:0000256" key="10">
    <source>
        <dbReference type="ARBA" id="ARBA00023285"/>
    </source>
</evidence>
<dbReference type="GO" id="GO:0046872">
    <property type="term" value="F:metal ion binding"/>
    <property type="evidence" value="ECO:0007669"/>
    <property type="project" value="UniProtKB-KW"/>
</dbReference>
<dbReference type="Proteomes" id="UP000018296">
    <property type="component" value="Unassembled WGS sequence"/>
</dbReference>
<evidence type="ECO:0000313" key="12">
    <source>
        <dbReference type="EMBL" id="EST12777.1"/>
    </source>
</evidence>
<keyword evidence="4" id="KW-0028">Amino-acid biosynthesis</keyword>
<dbReference type="Pfam" id="PF01546">
    <property type="entry name" value="Peptidase_M20"/>
    <property type="match status" value="1"/>
</dbReference>
<dbReference type="AlphaFoldDB" id="V6IZ66"/>
<dbReference type="NCBIfam" id="TIGR01910">
    <property type="entry name" value="DapE-ArgE"/>
    <property type="match status" value="1"/>
</dbReference>
<accession>V6IZ66</accession>
<keyword evidence="6" id="KW-0378">Hydrolase</keyword>
<dbReference type="GO" id="GO:0009085">
    <property type="term" value="P:lysine biosynthetic process"/>
    <property type="evidence" value="ECO:0007669"/>
    <property type="project" value="UniProtKB-KW"/>
</dbReference>
<dbReference type="SUPFAM" id="SSF55031">
    <property type="entry name" value="Bacterial exopeptidase dimerisation domain"/>
    <property type="match status" value="1"/>
</dbReference>